<organism evidence="6 7">
    <name type="scientific">Alloalcanivorax xenomutans</name>
    <dbReference type="NCBI Taxonomy" id="1094342"/>
    <lineage>
        <taxon>Bacteria</taxon>
        <taxon>Pseudomonadati</taxon>
        <taxon>Pseudomonadota</taxon>
        <taxon>Gammaproteobacteria</taxon>
        <taxon>Oceanospirillales</taxon>
        <taxon>Alcanivoracaceae</taxon>
        <taxon>Alloalcanivorax</taxon>
    </lineage>
</organism>
<dbReference type="PANTHER" id="PTHR30579">
    <property type="entry name" value="TRANSCRIPTIONAL REGULATOR"/>
    <property type="match status" value="1"/>
</dbReference>
<dbReference type="Gene3D" id="3.40.190.10">
    <property type="entry name" value="Periplasmic binding protein-like II"/>
    <property type="match status" value="2"/>
</dbReference>
<protein>
    <submittedName>
        <fullName evidence="6">LysR substrate-binding domain-containing protein</fullName>
    </submittedName>
</protein>
<reference evidence="6" key="1">
    <citation type="submission" date="2022-01" db="EMBL/GenBank/DDBJ databases">
        <authorList>
            <person name="Karlyshev A.V."/>
            <person name="Jaspars M."/>
        </authorList>
    </citation>
    <scope>NUCLEOTIDE SEQUENCE</scope>
    <source>
        <strain evidence="6">AGSA3-2</strain>
    </source>
</reference>
<dbReference type="InterPro" id="IPR036390">
    <property type="entry name" value="WH_DNA-bd_sf"/>
</dbReference>
<feature type="domain" description="HTH lysR-type" evidence="5">
    <location>
        <begin position="6"/>
        <end position="63"/>
    </location>
</feature>
<dbReference type="GO" id="GO:0003700">
    <property type="term" value="F:DNA-binding transcription factor activity"/>
    <property type="evidence" value="ECO:0007669"/>
    <property type="project" value="InterPro"/>
</dbReference>
<keyword evidence="7" id="KW-1185">Reference proteome</keyword>
<dbReference type="PANTHER" id="PTHR30579:SF7">
    <property type="entry name" value="HTH-TYPE TRANSCRIPTIONAL REGULATOR LRHA-RELATED"/>
    <property type="match status" value="1"/>
</dbReference>
<dbReference type="SUPFAM" id="SSF53850">
    <property type="entry name" value="Periplasmic binding protein-like II"/>
    <property type="match status" value="1"/>
</dbReference>
<dbReference type="EMBL" id="JAJVKT010000056">
    <property type="protein sequence ID" value="MCE7511361.1"/>
    <property type="molecule type" value="Genomic_DNA"/>
</dbReference>
<dbReference type="GeneID" id="94687235"/>
<comment type="similarity">
    <text evidence="1">Belongs to the LysR transcriptional regulatory family.</text>
</comment>
<dbReference type="InterPro" id="IPR000847">
    <property type="entry name" value="LysR_HTH_N"/>
</dbReference>
<dbReference type="InterPro" id="IPR036388">
    <property type="entry name" value="WH-like_DNA-bd_sf"/>
</dbReference>
<evidence type="ECO:0000256" key="3">
    <source>
        <dbReference type="ARBA" id="ARBA00023125"/>
    </source>
</evidence>
<dbReference type="SUPFAM" id="SSF46785">
    <property type="entry name" value="Winged helix' DNA-binding domain"/>
    <property type="match status" value="1"/>
</dbReference>
<proteinExistence type="inferred from homology"/>
<dbReference type="RefSeq" id="WP_022994632.1">
    <property type="nucleotide sequence ID" value="NZ_CBDDTQ010000005.1"/>
</dbReference>
<dbReference type="FunFam" id="1.10.10.10:FF:000001">
    <property type="entry name" value="LysR family transcriptional regulator"/>
    <property type="match status" value="1"/>
</dbReference>
<dbReference type="InterPro" id="IPR005119">
    <property type="entry name" value="LysR_subst-bd"/>
</dbReference>
<dbReference type="PROSITE" id="PS50931">
    <property type="entry name" value="HTH_LYSR"/>
    <property type="match status" value="1"/>
</dbReference>
<gene>
    <name evidence="6" type="ORF">LZG35_22230</name>
</gene>
<comment type="caution">
    <text evidence="6">The sequence shown here is derived from an EMBL/GenBank/DDBJ whole genome shotgun (WGS) entry which is preliminary data.</text>
</comment>
<dbReference type="KEGG" id="axe:P40_13080"/>
<dbReference type="Pfam" id="PF03466">
    <property type="entry name" value="LysR_substrate"/>
    <property type="match status" value="1"/>
</dbReference>
<keyword evidence="2" id="KW-0805">Transcription regulation</keyword>
<keyword evidence="3" id="KW-0238">DNA-binding</keyword>
<name>A0A9Q3W8T5_9GAMM</name>
<dbReference type="Proteomes" id="UP001107961">
    <property type="component" value="Unassembled WGS sequence"/>
</dbReference>
<evidence type="ECO:0000256" key="2">
    <source>
        <dbReference type="ARBA" id="ARBA00023015"/>
    </source>
</evidence>
<dbReference type="InterPro" id="IPR050176">
    <property type="entry name" value="LTTR"/>
</dbReference>
<evidence type="ECO:0000313" key="6">
    <source>
        <dbReference type="EMBL" id="MCE7511361.1"/>
    </source>
</evidence>
<dbReference type="Gene3D" id="1.10.10.10">
    <property type="entry name" value="Winged helix-like DNA-binding domain superfamily/Winged helix DNA-binding domain"/>
    <property type="match status" value="1"/>
</dbReference>
<evidence type="ECO:0000256" key="4">
    <source>
        <dbReference type="ARBA" id="ARBA00023163"/>
    </source>
</evidence>
<evidence type="ECO:0000259" key="5">
    <source>
        <dbReference type="PROSITE" id="PS50931"/>
    </source>
</evidence>
<accession>A0A9Q3W8T5</accession>
<keyword evidence="4" id="KW-0804">Transcription</keyword>
<sequence length="288" mass="31382">MDLPLLDIDVIRSFVAIAESGGFSRAAVTVHRTPSALSMQIKRLEEMLDQPLFIREARQVRLTPQGEALLGYARRLLKLNEETVGHFLKPALTGQVRLGSPDDVGTRILPRVLARFARTHPAVQVDVLAGRSVDLVQRLNDGDLDMTLVTVGNDGLEPTLGEVVHSEPLVWAGRDGGLAVQRRPLPLSLANQGCAWRRVALAALDHAGIDYRIAYSSEHCAGQEAAMLADLAVAPFPQSLVRPPLRRLDQEAALPELGHYQIALVRGTAGPAHDALAEQVKAAFRDYR</sequence>
<dbReference type="GO" id="GO:0003677">
    <property type="term" value="F:DNA binding"/>
    <property type="evidence" value="ECO:0007669"/>
    <property type="project" value="UniProtKB-KW"/>
</dbReference>
<dbReference type="Pfam" id="PF00126">
    <property type="entry name" value="HTH_1"/>
    <property type="match status" value="1"/>
</dbReference>
<dbReference type="AlphaFoldDB" id="A0A9Q3W8T5"/>
<evidence type="ECO:0000313" key="7">
    <source>
        <dbReference type="Proteomes" id="UP001107961"/>
    </source>
</evidence>
<evidence type="ECO:0000256" key="1">
    <source>
        <dbReference type="ARBA" id="ARBA00009437"/>
    </source>
</evidence>